<feature type="transmembrane region" description="Helical" evidence="9">
    <location>
        <begin position="133"/>
        <end position="153"/>
    </location>
</feature>
<sequence length="307" mass="35129">MTLFQDAQQLSLYAGLFLLVFGIIGNGINILVFTKVRIYRINPCTFYFLMGSIDNLFYICLNLPIRILIVSFQIDVIGSSDIWCKIRNFLLTAPSLISITFSCLATIDQFFVTSKSAFLRNCSQIKWAHRISILVIIFWCVYCIHIFFVVRIVPIRIVPSTKVCTSDNPSYLVYSAVYLLAIICGIPVGIMTLFGILTYRNIRQTIRPAELHYDRQLIRMTLIHVALVAVSLIPYGINNAYSLVTAGTVKNLNQQMIEYLVSTITTLGTYLYYVGSCYTFLLTSNRFRQRVKKEIIYWHRKNTIGPA</sequence>
<keyword evidence="2" id="KW-1003">Cell membrane</keyword>
<dbReference type="PANTHER" id="PTHR24230:SF75">
    <property type="entry name" value="RELAXIN FAMILY PEPTIDE RECEPTOR 3"/>
    <property type="match status" value="1"/>
</dbReference>
<keyword evidence="8" id="KW-0807">Transducer</keyword>
<evidence type="ECO:0000313" key="11">
    <source>
        <dbReference type="EMBL" id="CAF1270125.1"/>
    </source>
</evidence>
<proteinExistence type="predicted"/>
<evidence type="ECO:0000256" key="5">
    <source>
        <dbReference type="ARBA" id="ARBA00023040"/>
    </source>
</evidence>
<keyword evidence="6 9" id="KW-0472">Membrane</keyword>
<organism evidence="11 12">
    <name type="scientific">Adineta ricciae</name>
    <name type="common">Rotifer</name>
    <dbReference type="NCBI Taxonomy" id="249248"/>
    <lineage>
        <taxon>Eukaryota</taxon>
        <taxon>Metazoa</taxon>
        <taxon>Spiralia</taxon>
        <taxon>Gnathifera</taxon>
        <taxon>Rotifera</taxon>
        <taxon>Eurotatoria</taxon>
        <taxon>Bdelloidea</taxon>
        <taxon>Adinetida</taxon>
        <taxon>Adinetidae</taxon>
        <taxon>Adineta</taxon>
    </lineage>
</organism>
<dbReference type="EMBL" id="CAJNOJ010000192">
    <property type="protein sequence ID" value="CAF1270125.1"/>
    <property type="molecule type" value="Genomic_DNA"/>
</dbReference>
<feature type="transmembrane region" description="Helical" evidence="9">
    <location>
        <begin position="257"/>
        <end position="283"/>
    </location>
</feature>
<name>A0A815BPC0_ADIRI</name>
<evidence type="ECO:0000313" key="12">
    <source>
        <dbReference type="Proteomes" id="UP000663852"/>
    </source>
</evidence>
<dbReference type="PROSITE" id="PS50262">
    <property type="entry name" value="G_PROTEIN_RECEP_F1_2"/>
    <property type="match status" value="1"/>
</dbReference>
<evidence type="ECO:0000256" key="1">
    <source>
        <dbReference type="ARBA" id="ARBA00004651"/>
    </source>
</evidence>
<dbReference type="PANTHER" id="PTHR24230">
    <property type="entry name" value="G-PROTEIN COUPLED RECEPTOR"/>
    <property type="match status" value="1"/>
</dbReference>
<gene>
    <name evidence="11" type="ORF">EDS130_LOCUS28987</name>
</gene>
<dbReference type="Proteomes" id="UP000663852">
    <property type="component" value="Unassembled WGS sequence"/>
</dbReference>
<feature type="domain" description="G-protein coupled receptors family 1 profile" evidence="10">
    <location>
        <begin position="25"/>
        <end position="283"/>
    </location>
</feature>
<feature type="transmembrane region" description="Helical" evidence="9">
    <location>
        <begin position="46"/>
        <end position="69"/>
    </location>
</feature>
<feature type="transmembrane region" description="Helical" evidence="9">
    <location>
        <begin position="12"/>
        <end position="34"/>
    </location>
</feature>
<evidence type="ECO:0000256" key="2">
    <source>
        <dbReference type="ARBA" id="ARBA00022475"/>
    </source>
</evidence>
<evidence type="ECO:0000256" key="6">
    <source>
        <dbReference type="ARBA" id="ARBA00023136"/>
    </source>
</evidence>
<keyword evidence="3 9" id="KW-0812">Transmembrane</keyword>
<evidence type="ECO:0000256" key="7">
    <source>
        <dbReference type="ARBA" id="ARBA00023170"/>
    </source>
</evidence>
<comment type="caution">
    <text evidence="11">The sequence shown here is derived from an EMBL/GenBank/DDBJ whole genome shotgun (WGS) entry which is preliminary data.</text>
</comment>
<dbReference type="AlphaFoldDB" id="A0A815BPC0"/>
<evidence type="ECO:0000256" key="9">
    <source>
        <dbReference type="SAM" id="Phobius"/>
    </source>
</evidence>
<evidence type="ECO:0000256" key="3">
    <source>
        <dbReference type="ARBA" id="ARBA00022692"/>
    </source>
</evidence>
<feature type="transmembrane region" description="Helical" evidence="9">
    <location>
        <begin position="217"/>
        <end position="237"/>
    </location>
</feature>
<dbReference type="SUPFAM" id="SSF81321">
    <property type="entry name" value="Family A G protein-coupled receptor-like"/>
    <property type="match status" value="1"/>
</dbReference>
<dbReference type="Gene3D" id="1.20.1070.10">
    <property type="entry name" value="Rhodopsin 7-helix transmembrane proteins"/>
    <property type="match status" value="1"/>
</dbReference>
<evidence type="ECO:0000256" key="4">
    <source>
        <dbReference type="ARBA" id="ARBA00022989"/>
    </source>
</evidence>
<dbReference type="GO" id="GO:0005886">
    <property type="term" value="C:plasma membrane"/>
    <property type="evidence" value="ECO:0007669"/>
    <property type="project" value="UniProtKB-SubCell"/>
</dbReference>
<dbReference type="GO" id="GO:0007218">
    <property type="term" value="P:neuropeptide signaling pathway"/>
    <property type="evidence" value="ECO:0007669"/>
    <property type="project" value="TreeGrafter"/>
</dbReference>
<comment type="subcellular location">
    <subcellularLocation>
        <location evidence="1">Cell membrane</location>
        <topology evidence="1">Multi-pass membrane protein</topology>
    </subcellularLocation>
</comment>
<keyword evidence="5" id="KW-0297">G-protein coupled receptor</keyword>
<protein>
    <recommendedName>
        <fullName evidence="10">G-protein coupled receptors family 1 profile domain-containing protein</fullName>
    </recommendedName>
</protein>
<dbReference type="GO" id="GO:0008528">
    <property type="term" value="F:G protein-coupled peptide receptor activity"/>
    <property type="evidence" value="ECO:0007669"/>
    <property type="project" value="TreeGrafter"/>
</dbReference>
<reference evidence="11" key="1">
    <citation type="submission" date="2021-02" db="EMBL/GenBank/DDBJ databases">
        <authorList>
            <person name="Nowell W R."/>
        </authorList>
    </citation>
    <scope>NUCLEOTIDE SEQUENCE</scope>
</reference>
<accession>A0A815BPC0</accession>
<evidence type="ECO:0000256" key="8">
    <source>
        <dbReference type="ARBA" id="ARBA00023224"/>
    </source>
</evidence>
<feature type="transmembrane region" description="Helical" evidence="9">
    <location>
        <begin position="89"/>
        <end position="112"/>
    </location>
</feature>
<feature type="transmembrane region" description="Helical" evidence="9">
    <location>
        <begin position="173"/>
        <end position="197"/>
    </location>
</feature>
<keyword evidence="4 9" id="KW-1133">Transmembrane helix</keyword>
<evidence type="ECO:0000259" key="10">
    <source>
        <dbReference type="PROSITE" id="PS50262"/>
    </source>
</evidence>
<dbReference type="InterPro" id="IPR017452">
    <property type="entry name" value="GPCR_Rhodpsn_7TM"/>
</dbReference>
<keyword evidence="7" id="KW-0675">Receptor</keyword>